<feature type="chain" id="PRO_5020773027" evidence="1">
    <location>
        <begin position="29"/>
        <end position="475"/>
    </location>
</feature>
<evidence type="ECO:0000313" key="3">
    <source>
        <dbReference type="EMBL" id="RZU38775.1"/>
    </source>
</evidence>
<name>A0A4Q7YPX7_9BACT</name>
<evidence type="ECO:0000313" key="4">
    <source>
        <dbReference type="Proteomes" id="UP000292958"/>
    </source>
</evidence>
<dbReference type="OrthoDB" id="9764666at2"/>
<evidence type="ECO:0000256" key="1">
    <source>
        <dbReference type="SAM" id="SignalP"/>
    </source>
</evidence>
<gene>
    <name evidence="3" type="ORF">BDD14_0047</name>
</gene>
<dbReference type="AlphaFoldDB" id="A0A4Q7YPX7"/>
<comment type="caution">
    <text evidence="3">The sequence shown here is derived from an EMBL/GenBank/DDBJ whole genome shotgun (WGS) entry which is preliminary data.</text>
</comment>
<dbReference type="Proteomes" id="UP000292958">
    <property type="component" value="Unassembled WGS sequence"/>
</dbReference>
<proteinExistence type="predicted"/>
<dbReference type="InterPro" id="IPR025388">
    <property type="entry name" value="Alginate_export_dom"/>
</dbReference>
<keyword evidence="1" id="KW-0732">Signal</keyword>
<dbReference type="Pfam" id="PF13372">
    <property type="entry name" value="Alginate_exp"/>
    <property type="match status" value="1"/>
</dbReference>
<dbReference type="Gene3D" id="2.40.160.100">
    <property type="match status" value="1"/>
</dbReference>
<accession>A0A4Q7YPX7</accession>
<protein>
    <submittedName>
        <fullName evidence="3">Alginate export protein</fullName>
    </submittedName>
</protein>
<dbReference type="EMBL" id="SHKW01000001">
    <property type="protein sequence ID" value="RZU38775.1"/>
    <property type="molecule type" value="Genomic_DNA"/>
</dbReference>
<evidence type="ECO:0000259" key="2">
    <source>
        <dbReference type="Pfam" id="PF13372"/>
    </source>
</evidence>
<keyword evidence="4" id="KW-1185">Reference proteome</keyword>
<dbReference type="RefSeq" id="WP_130417070.1">
    <property type="nucleotide sequence ID" value="NZ_SHKW01000001.1"/>
</dbReference>
<organism evidence="3 4">
    <name type="scientific">Edaphobacter modestus</name>
    <dbReference type="NCBI Taxonomy" id="388466"/>
    <lineage>
        <taxon>Bacteria</taxon>
        <taxon>Pseudomonadati</taxon>
        <taxon>Acidobacteriota</taxon>
        <taxon>Terriglobia</taxon>
        <taxon>Terriglobales</taxon>
        <taxon>Acidobacteriaceae</taxon>
        <taxon>Edaphobacter</taxon>
    </lineage>
</organism>
<sequence>MKSTRIFRVLIAAFFLTGLIAHAQSANAENPAISDRSYTLLREDENWTFLRDRALRQDFWDPIKYIPLRNPADDWYLTIGGEAREVWEQIGNDNWGQQPYMNGYLNERYMLSLDAHYGKHVRSFVELKSGLNSYRIGGPRHIDEKKLDFQAGFLELGTSKGANSIALRVGRQELEYGSGRLIDVREGPNVRLSFDGFMVKSKMDSWQIDGFAVRPDLDNPGFFDNAPNHAVGFWGVYATRALPRKISLEAYYLGLDRRQATFERGTARELRHTLGARISRPVATESSGLDFDYEGLWQFGTFGSGNIRAWTVASETGYRFPTVRLKPRFSVKADISSGDNPSSKTLATFNPLFPKGNYFGVLATTGPGPINFIDVHPHVETTFPHNVTASVDWIFQWRENVRDGVYSVPGFLIRPAGNSQARFVGHRPGTELRWQVDRHLWFQADYGIFYAGRFLKETQPGRNLNYWALWAGYKF</sequence>
<dbReference type="InterPro" id="IPR053728">
    <property type="entry name" value="Alginate_Permeability_Chnl"/>
</dbReference>
<feature type="domain" description="Alginate export" evidence="2">
    <location>
        <begin position="76"/>
        <end position="461"/>
    </location>
</feature>
<reference evidence="3 4" key="1">
    <citation type="submission" date="2019-02" db="EMBL/GenBank/DDBJ databases">
        <title>Genomic Encyclopedia of Archaeal and Bacterial Type Strains, Phase II (KMG-II): from individual species to whole genera.</title>
        <authorList>
            <person name="Goeker M."/>
        </authorList>
    </citation>
    <scope>NUCLEOTIDE SEQUENCE [LARGE SCALE GENOMIC DNA]</scope>
    <source>
        <strain evidence="3 4">DSM 18101</strain>
    </source>
</reference>
<feature type="signal peptide" evidence="1">
    <location>
        <begin position="1"/>
        <end position="28"/>
    </location>
</feature>